<dbReference type="OrthoDB" id="2019315at2"/>
<dbReference type="Proteomes" id="UP000184518">
    <property type="component" value="Unassembled WGS sequence"/>
</dbReference>
<accession>A0A1M4XWP9</accession>
<name>A0A1M4XWP9_9FLAO</name>
<sequence length="538" mass="63273">MQTYKQNLKNEAREKLVKHAIQSLTDERHSSFLVSQEHFIKITDHFNKMFFKFLGNKNFEYINQYNWLFSSERNNWLKFYKEKCKSKLASELKVLYLSGPEPSNDIEILCNNGIILENIWAIESDKKIYKEALKSLIENKIHIKLHRGSLAEFFELTNHEFDIVYFDACTPILSTQQSPLEIIKQLFVNKRLTGLSTFITNFAEPGDNYNWGDILATWFATKEFYEVPSVDDEFGMSPLEKSSSFPLYSSFINQHLDSYYDTFLTHFIPTIASEIIPMWQLSSLGSVQSNHLLNEQLLQKELKIIKSDNINANNSDEILKEIPHYILSIDDYPLLNWVRLINNNLSKDHTLRQFINSNRKKMTIEDALYIGSLLKRFEEVDSGFKTFIHNICGEGLKEIITRLDFFDRNMNLTCDIPMKNLLIELLLGIYGHPYIAHTEKTMGIKYKAKNTWMYSNVFVFDQCRYLYDFLPTLDLWESFFENISHQTIIRGCIDEIRRNHLHLNNSLFKWGFIEGIYGEFTHSMLSERINLNIENIDV</sequence>
<evidence type="ECO:0000313" key="1">
    <source>
        <dbReference type="EMBL" id="SHE97899.1"/>
    </source>
</evidence>
<organism evidence="1 2">
    <name type="scientific">Chryseobacterium arachidis</name>
    <dbReference type="NCBI Taxonomy" id="1416778"/>
    <lineage>
        <taxon>Bacteria</taxon>
        <taxon>Pseudomonadati</taxon>
        <taxon>Bacteroidota</taxon>
        <taxon>Flavobacteriia</taxon>
        <taxon>Flavobacteriales</taxon>
        <taxon>Weeksellaceae</taxon>
        <taxon>Chryseobacterium group</taxon>
        <taxon>Chryseobacterium</taxon>
    </lineage>
</organism>
<protein>
    <recommendedName>
        <fullName evidence="3">Methyltransferase domain-containing protein</fullName>
    </recommendedName>
</protein>
<dbReference type="EMBL" id="FQUT01000002">
    <property type="protein sequence ID" value="SHE97899.1"/>
    <property type="molecule type" value="Genomic_DNA"/>
</dbReference>
<evidence type="ECO:0008006" key="3">
    <source>
        <dbReference type="Google" id="ProtNLM"/>
    </source>
</evidence>
<evidence type="ECO:0000313" key="2">
    <source>
        <dbReference type="Proteomes" id="UP000184518"/>
    </source>
</evidence>
<keyword evidence="2" id="KW-1185">Reference proteome</keyword>
<gene>
    <name evidence="1" type="ORF">SAMN05443633_102447</name>
</gene>
<reference evidence="2" key="1">
    <citation type="submission" date="2016-11" db="EMBL/GenBank/DDBJ databases">
        <authorList>
            <person name="Varghese N."/>
            <person name="Submissions S."/>
        </authorList>
    </citation>
    <scope>NUCLEOTIDE SEQUENCE [LARGE SCALE GENOMIC DNA]</scope>
    <source>
        <strain evidence="2">DSM 27619</strain>
    </source>
</reference>
<dbReference type="STRING" id="1416778.SAMN05443633_102447"/>
<proteinExistence type="predicted"/>
<dbReference type="AlphaFoldDB" id="A0A1M4XWP9"/>
<dbReference type="RefSeq" id="WP_072953975.1">
    <property type="nucleotide sequence ID" value="NZ_FQUT01000002.1"/>
</dbReference>